<gene>
    <name evidence="2" type="ORF">CPT_Menlow_061</name>
</gene>
<keyword evidence="3" id="KW-1185">Reference proteome</keyword>
<dbReference type="Pfam" id="PF03237">
    <property type="entry name" value="Terminase_6N"/>
    <property type="match status" value="1"/>
</dbReference>
<proteinExistence type="predicted"/>
<accession>A0A2H5BN91</accession>
<evidence type="ECO:0000259" key="1">
    <source>
        <dbReference type="SMART" id="SM00306"/>
    </source>
</evidence>
<dbReference type="InterPro" id="IPR006141">
    <property type="entry name" value="Intein_N"/>
</dbReference>
<dbReference type="Gene3D" id="3.40.50.300">
    <property type="entry name" value="P-loop containing nucleotide triphosphate hydrolases"/>
    <property type="match status" value="2"/>
</dbReference>
<protein>
    <submittedName>
        <fullName evidence="2">Terminase large subunit</fullName>
    </submittedName>
</protein>
<sequence length="738" mass="84884">MAYPKREVEYAPVKTGFKIEDVKLRMDQTFMRKPTVRAPRVELVLTDEQEEEYVKCAMDAHYFAANYYKITTIDHGFILFDMHDYQKQLFHDFQDHRFNAVVQARQSGKCVRGDSEVYVYDTLSQEEFSITIEELHSRFEDVNHAEPLNTIGKHNKFVDSRFGKRYFVKSDSGWVPVIAAHKTKEYAEYVVKTESGRTIHVADEHLFFNEYDREVFAKDLEAGDAIMTQDGLECISEIWETGESHHMFDLQVKSSEQRYYTNGFLSHNTTVVAAFLLWYAMFNSDKEIAVLANKEKQAIEILDRIRKAYQDMPFFVQQGCEKFGSTLIEFENGSKIFAYATSSDSIRGRSVSLLYVDEVAFIENDFEFWESTFPAIAQAETSKCILTSTPKGQRGLFYDIVTKANPEHPQYNDFNLTEVPWYRVPAYTKDPNWESKQRAKLGDARFDQEFGIKFRGSVGSLIPSKCLDKMTSKLYQEPNEFTKIYKPFDKTRTYFGIADTGKGVEGDYSVLTILDITEYPHTIAAKYRNNTIPPMMYAYTIADMCTQYGECPVLVETNNDVGGQVITILYQEIEYPEIVFTSTDNKGTGKKIGGRRPEPGINTNKKVRSIGCANLKALIEREMLVIEDQDTIDELSTFVFTGTRYEADEGCHDDCVMPLVLYSWAVKQEWFSDLTDTSISRDMRGRMNAMEQHQVLPFGGKFTGDTPSEIQEMPGFGGVHVYDERSGMSMDEWFKNDH</sequence>
<dbReference type="CDD" id="cd00081">
    <property type="entry name" value="Hint"/>
    <property type="match status" value="1"/>
</dbReference>
<evidence type="ECO:0000313" key="3">
    <source>
        <dbReference type="Proteomes" id="UP000241701"/>
    </source>
</evidence>
<feature type="domain" description="Hint" evidence="1">
    <location>
        <begin position="108"/>
        <end position="230"/>
    </location>
</feature>
<dbReference type="InterPro" id="IPR003587">
    <property type="entry name" value="Hint_dom_N"/>
</dbReference>
<dbReference type="EMBL" id="MG428990">
    <property type="protein sequence ID" value="AUG87762.1"/>
    <property type="molecule type" value="Genomic_DNA"/>
</dbReference>
<dbReference type="GO" id="GO:0016539">
    <property type="term" value="P:intein-mediated protein splicing"/>
    <property type="evidence" value="ECO:0007669"/>
    <property type="project" value="InterPro"/>
</dbReference>
<dbReference type="Gene3D" id="3.30.420.240">
    <property type="match status" value="1"/>
</dbReference>
<reference evidence="3" key="1">
    <citation type="submission" date="2017-11" db="EMBL/GenBank/DDBJ databases">
        <title>Complete Genome of Klebsiella pneumoniae Myophage Menlow.</title>
        <authorList>
            <person name="Newkirk H.N."/>
            <person name="Lessor L."/>
            <person name="Liu M."/>
        </authorList>
    </citation>
    <scope>NUCLEOTIDE SEQUENCE [LARGE SCALE GENOMIC DNA]</scope>
</reference>
<organism evidence="2 3">
    <name type="scientific">Klebsiella phage Menlow</name>
    <dbReference type="NCBI Taxonomy" id="2054273"/>
    <lineage>
        <taxon>Viruses</taxon>
        <taxon>Duplodnaviria</taxon>
        <taxon>Heunggongvirae</taxon>
        <taxon>Uroviricota</taxon>
        <taxon>Caudoviricetes</taxon>
        <taxon>Pantevenvirales</taxon>
        <taxon>Ackermannviridae</taxon>
        <taxon>Taipeivirus</taxon>
        <taxon>Taipeivirus menlow</taxon>
    </lineage>
</organism>
<name>A0A2H5BN91_9CAUD</name>
<dbReference type="InterPro" id="IPR027417">
    <property type="entry name" value="P-loop_NTPase"/>
</dbReference>
<dbReference type="InterPro" id="IPR036844">
    <property type="entry name" value="Hint_dom_sf"/>
</dbReference>
<dbReference type="SUPFAM" id="SSF51294">
    <property type="entry name" value="Hedgehog/intein (Hint) domain"/>
    <property type="match status" value="1"/>
</dbReference>
<dbReference type="Proteomes" id="UP000241701">
    <property type="component" value="Segment"/>
</dbReference>
<dbReference type="SMART" id="SM00306">
    <property type="entry name" value="HintN"/>
    <property type="match status" value="1"/>
</dbReference>
<dbReference type="PROSITE" id="PS50817">
    <property type="entry name" value="INTEIN_N_TER"/>
    <property type="match status" value="1"/>
</dbReference>
<dbReference type="Gene3D" id="2.170.16.10">
    <property type="entry name" value="Hedgehog/Intein (Hint) domain"/>
    <property type="match status" value="1"/>
</dbReference>
<evidence type="ECO:0000313" key="2">
    <source>
        <dbReference type="EMBL" id="AUG87762.1"/>
    </source>
</evidence>